<evidence type="ECO:0000256" key="2">
    <source>
        <dbReference type="ARBA" id="ARBA00022448"/>
    </source>
</evidence>
<dbReference type="Pfam" id="PF02214">
    <property type="entry name" value="BTB_2"/>
    <property type="match status" value="1"/>
</dbReference>
<evidence type="ECO:0000259" key="10">
    <source>
        <dbReference type="SMART" id="SM00225"/>
    </source>
</evidence>
<feature type="coiled-coil region" evidence="8">
    <location>
        <begin position="297"/>
        <end position="324"/>
    </location>
</feature>
<dbReference type="Gene3D" id="3.30.710.10">
    <property type="entry name" value="Potassium Channel Kv1.1, Chain A"/>
    <property type="match status" value="1"/>
</dbReference>
<dbReference type="InterPro" id="IPR003131">
    <property type="entry name" value="T1-type_BTB"/>
</dbReference>
<comment type="caution">
    <text evidence="11">The sequence shown here is derived from an EMBL/GenBank/DDBJ whole genome shotgun (WGS) entry which is preliminary data.</text>
</comment>
<dbReference type="InterPro" id="IPR013099">
    <property type="entry name" value="K_chnl_dom"/>
</dbReference>
<dbReference type="Gene3D" id="1.10.287.70">
    <property type="match status" value="1"/>
</dbReference>
<sequence length="439" mass="50532">MRDLSHQQIVGVERRKVPRNISLQNRIIINISGVRFETFKSTLEVYPNTLLGNPKRRKYYYDNVLEEYFFDRHRGCFEAILYYYQSKGRLRRPNSVPLDTFLEEIIFFDLGQDALAQVRKDENLKEVEKAQLPRNRCRRYGDMVPVTALGRLTAVICALAGVGTIGMLVSVLVDRCGGDRNVGQHNECGIRCHNCKEEHLSTDYKCVAVQCYRRDLIQHIQQHPESLPNDIQLFIPSQYRRQGDKTISNRNLCTRQTLDNQQLKNKINSEEWPVLPPPTRSTISFTKYADTCPSDIMNNVKLQLSQIEINCALAKEEYDRKNIEIKLQISSSINQIQSLITCCSSVIQKQNEAIAVLKNAVCECLEFNRVTNQALCCIMDKSGDQQYVEISKQLSSIPFAERQSSINKLFSTYTPILDEFTMKLLEVTKHLYLNVNNGL</sequence>
<accession>A0A818TG14</accession>
<evidence type="ECO:0000256" key="8">
    <source>
        <dbReference type="SAM" id="Coils"/>
    </source>
</evidence>
<dbReference type="GO" id="GO:0001508">
    <property type="term" value="P:action potential"/>
    <property type="evidence" value="ECO:0007669"/>
    <property type="project" value="TreeGrafter"/>
</dbReference>
<proteinExistence type="predicted"/>
<dbReference type="AlphaFoldDB" id="A0A818TG14"/>
<dbReference type="SMART" id="SM00225">
    <property type="entry name" value="BTB"/>
    <property type="match status" value="1"/>
</dbReference>
<comment type="subcellular location">
    <subcellularLocation>
        <location evidence="1">Membrane</location>
        <topology evidence="1">Multi-pass membrane protein</topology>
    </subcellularLocation>
</comment>
<dbReference type="InterPro" id="IPR000210">
    <property type="entry name" value="BTB/POZ_dom"/>
</dbReference>
<evidence type="ECO:0000256" key="3">
    <source>
        <dbReference type="ARBA" id="ARBA00022692"/>
    </source>
</evidence>
<evidence type="ECO:0000256" key="6">
    <source>
        <dbReference type="ARBA" id="ARBA00023136"/>
    </source>
</evidence>
<dbReference type="SUPFAM" id="SSF81324">
    <property type="entry name" value="Voltage-gated potassium channels"/>
    <property type="match status" value="1"/>
</dbReference>
<organism evidence="11 12">
    <name type="scientific">Rotaria sordida</name>
    <dbReference type="NCBI Taxonomy" id="392033"/>
    <lineage>
        <taxon>Eukaryota</taxon>
        <taxon>Metazoa</taxon>
        <taxon>Spiralia</taxon>
        <taxon>Gnathifera</taxon>
        <taxon>Rotifera</taxon>
        <taxon>Eurotatoria</taxon>
        <taxon>Bdelloidea</taxon>
        <taxon>Philodinida</taxon>
        <taxon>Philodinidae</taxon>
        <taxon>Rotaria</taxon>
    </lineage>
</organism>
<keyword evidence="3 9" id="KW-0812">Transmembrane</keyword>
<gene>
    <name evidence="11" type="ORF">JBS370_LOCUS8311</name>
</gene>
<dbReference type="GO" id="GO:0008076">
    <property type="term" value="C:voltage-gated potassium channel complex"/>
    <property type="evidence" value="ECO:0007669"/>
    <property type="project" value="InterPro"/>
</dbReference>
<dbReference type="SUPFAM" id="SSF54695">
    <property type="entry name" value="POZ domain"/>
    <property type="match status" value="1"/>
</dbReference>
<evidence type="ECO:0000313" key="12">
    <source>
        <dbReference type="Proteomes" id="UP000663836"/>
    </source>
</evidence>
<dbReference type="GO" id="GO:0005249">
    <property type="term" value="F:voltage-gated potassium channel activity"/>
    <property type="evidence" value="ECO:0007669"/>
    <property type="project" value="InterPro"/>
</dbReference>
<dbReference type="InterPro" id="IPR011333">
    <property type="entry name" value="SKP1/BTB/POZ_sf"/>
</dbReference>
<keyword evidence="6 9" id="KW-0472">Membrane</keyword>
<feature type="domain" description="BTB" evidence="10">
    <location>
        <begin position="25"/>
        <end position="125"/>
    </location>
</feature>
<evidence type="ECO:0000256" key="1">
    <source>
        <dbReference type="ARBA" id="ARBA00004141"/>
    </source>
</evidence>
<name>A0A818TG14_9BILA</name>
<evidence type="ECO:0000256" key="9">
    <source>
        <dbReference type="SAM" id="Phobius"/>
    </source>
</evidence>
<dbReference type="EMBL" id="CAJOBD010000524">
    <property type="protein sequence ID" value="CAF3682711.1"/>
    <property type="molecule type" value="Genomic_DNA"/>
</dbReference>
<dbReference type="FunFam" id="3.30.710.10:FF:000157">
    <property type="entry name" value="Potassium channel"/>
    <property type="match status" value="1"/>
</dbReference>
<evidence type="ECO:0000313" key="11">
    <source>
        <dbReference type="EMBL" id="CAF3682711.1"/>
    </source>
</evidence>
<dbReference type="GO" id="GO:0051260">
    <property type="term" value="P:protein homooligomerization"/>
    <property type="evidence" value="ECO:0007669"/>
    <property type="project" value="InterPro"/>
</dbReference>
<keyword evidence="4 9" id="KW-1133">Transmembrane helix</keyword>
<dbReference type="Pfam" id="PF07885">
    <property type="entry name" value="Ion_trans_2"/>
    <property type="match status" value="1"/>
</dbReference>
<keyword evidence="2" id="KW-0813">Transport</keyword>
<evidence type="ECO:0000256" key="5">
    <source>
        <dbReference type="ARBA" id="ARBA00023065"/>
    </source>
</evidence>
<dbReference type="Proteomes" id="UP000663836">
    <property type="component" value="Unassembled WGS sequence"/>
</dbReference>
<dbReference type="PANTHER" id="PTHR11537:SF113">
    <property type="entry name" value="POTASSIUM VOLTAGE-GATED CHANNEL PROTEIN SHAKER"/>
    <property type="match status" value="1"/>
</dbReference>
<evidence type="ECO:0000256" key="7">
    <source>
        <dbReference type="ARBA" id="ARBA00023303"/>
    </source>
</evidence>
<reference evidence="11" key="1">
    <citation type="submission" date="2021-02" db="EMBL/GenBank/DDBJ databases">
        <authorList>
            <person name="Nowell W R."/>
        </authorList>
    </citation>
    <scope>NUCLEOTIDE SEQUENCE</scope>
</reference>
<protein>
    <recommendedName>
        <fullName evidence="10">BTB domain-containing protein</fullName>
    </recommendedName>
</protein>
<dbReference type="PANTHER" id="PTHR11537">
    <property type="entry name" value="VOLTAGE-GATED POTASSIUM CHANNEL"/>
    <property type="match status" value="1"/>
</dbReference>
<feature type="transmembrane region" description="Helical" evidence="9">
    <location>
        <begin position="148"/>
        <end position="173"/>
    </location>
</feature>
<keyword evidence="8" id="KW-0175">Coiled coil</keyword>
<keyword evidence="5" id="KW-0406">Ion transport</keyword>
<dbReference type="InterPro" id="IPR028325">
    <property type="entry name" value="VG_K_chnl"/>
</dbReference>
<keyword evidence="7" id="KW-0407">Ion channel</keyword>
<evidence type="ECO:0000256" key="4">
    <source>
        <dbReference type="ARBA" id="ARBA00022989"/>
    </source>
</evidence>